<dbReference type="Proteomes" id="UP001328107">
    <property type="component" value="Unassembled WGS sequence"/>
</dbReference>
<dbReference type="EMBL" id="BTRK01000005">
    <property type="protein sequence ID" value="GMR51410.1"/>
    <property type="molecule type" value="Genomic_DNA"/>
</dbReference>
<evidence type="ECO:0000313" key="2">
    <source>
        <dbReference type="Proteomes" id="UP001328107"/>
    </source>
</evidence>
<feature type="non-terminal residue" evidence="1">
    <location>
        <position position="1"/>
    </location>
</feature>
<sequence length="185" mass="20721">HQVELVIEARPGLSDRSRIGDHAHRARLLSEISSGHYGRRLVVDADFEAGRTPLDELHGPLRLHCRYGRVDVLRDDIASVEQTDGHVLAPARVALDHLMARFEARVGHVCHCVLLMVGPLCGDERCVGHQREVNARVRYQIRLELGEVDVEGAVEAKRGSDRRDDLGDQPIQIRVRRSANICLPN</sequence>
<keyword evidence="2" id="KW-1185">Reference proteome</keyword>
<accession>A0AAN5CVT1</accession>
<evidence type="ECO:0000313" key="1">
    <source>
        <dbReference type="EMBL" id="GMR51410.1"/>
    </source>
</evidence>
<organism evidence="1 2">
    <name type="scientific">Pristionchus mayeri</name>
    <dbReference type="NCBI Taxonomy" id="1317129"/>
    <lineage>
        <taxon>Eukaryota</taxon>
        <taxon>Metazoa</taxon>
        <taxon>Ecdysozoa</taxon>
        <taxon>Nematoda</taxon>
        <taxon>Chromadorea</taxon>
        <taxon>Rhabditida</taxon>
        <taxon>Rhabditina</taxon>
        <taxon>Diplogasteromorpha</taxon>
        <taxon>Diplogasteroidea</taxon>
        <taxon>Neodiplogasteridae</taxon>
        <taxon>Pristionchus</taxon>
    </lineage>
</organism>
<protein>
    <submittedName>
        <fullName evidence="1">Uncharacterized protein</fullName>
    </submittedName>
</protein>
<comment type="caution">
    <text evidence="1">The sequence shown here is derived from an EMBL/GenBank/DDBJ whole genome shotgun (WGS) entry which is preliminary data.</text>
</comment>
<dbReference type="AlphaFoldDB" id="A0AAN5CVT1"/>
<proteinExistence type="predicted"/>
<reference evidence="2" key="1">
    <citation type="submission" date="2022-10" db="EMBL/GenBank/DDBJ databases">
        <title>Genome assembly of Pristionchus species.</title>
        <authorList>
            <person name="Yoshida K."/>
            <person name="Sommer R.J."/>
        </authorList>
    </citation>
    <scope>NUCLEOTIDE SEQUENCE [LARGE SCALE GENOMIC DNA]</scope>
    <source>
        <strain evidence="2">RS5460</strain>
    </source>
</reference>
<feature type="non-terminal residue" evidence="1">
    <location>
        <position position="185"/>
    </location>
</feature>
<name>A0AAN5CVT1_9BILA</name>
<gene>
    <name evidence="1" type="ORF">PMAYCL1PPCAC_21605</name>
</gene>